<dbReference type="PANTHER" id="PTHR21357:SF4">
    <property type="entry name" value="FAM172 FAMILY PROTEIN HOMOLOG CG10038"/>
    <property type="match status" value="1"/>
</dbReference>
<comment type="caution">
    <text evidence="3">The sequence shown here is derived from an EMBL/GenBank/DDBJ whole genome shotgun (WGS) entry which is preliminary data.</text>
</comment>
<keyword evidence="4" id="KW-1185">Reference proteome</keyword>
<dbReference type="InterPro" id="IPR053858">
    <property type="entry name" value="Arb2_dom"/>
</dbReference>
<dbReference type="GO" id="GO:0005634">
    <property type="term" value="C:nucleus"/>
    <property type="evidence" value="ECO:0007669"/>
    <property type="project" value="TreeGrafter"/>
</dbReference>
<feature type="coiled-coil region" evidence="1">
    <location>
        <begin position="444"/>
        <end position="471"/>
    </location>
</feature>
<dbReference type="GO" id="GO:0035197">
    <property type="term" value="F:siRNA binding"/>
    <property type="evidence" value="ECO:0007669"/>
    <property type="project" value="TreeGrafter"/>
</dbReference>
<dbReference type="Proteomes" id="UP001280581">
    <property type="component" value="Unassembled WGS sequence"/>
</dbReference>
<dbReference type="AlphaFoldDB" id="A0AAN6RL69"/>
<dbReference type="Pfam" id="PF22749">
    <property type="entry name" value="Arb2"/>
    <property type="match status" value="1"/>
</dbReference>
<evidence type="ECO:0000256" key="1">
    <source>
        <dbReference type="SAM" id="Coils"/>
    </source>
</evidence>
<keyword evidence="1" id="KW-0175">Coiled coil</keyword>
<evidence type="ECO:0000259" key="2">
    <source>
        <dbReference type="Pfam" id="PF22749"/>
    </source>
</evidence>
<proteinExistence type="predicted"/>
<reference evidence="3 4" key="1">
    <citation type="submission" date="2021-02" db="EMBL/GenBank/DDBJ databases">
        <title>Genome assembly of Pseudopithomyces chartarum.</title>
        <authorList>
            <person name="Jauregui R."/>
            <person name="Singh J."/>
            <person name="Voisey C."/>
        </authorList>
    </citation>
    <scope>NUCLEOTIDE SEQUENCE [LARGE SCALE GENOMIC DNA]</scope>
    <source>
        <strain evidence="3 4">AGR01</strain>
    </source>
</reference>
<feature type="domain" description="Arb2" evidence="2">
    <location>
        <begin position="16"/>
        <end position="319"/>
    </location>
</feature>
<protein>
    <recommendedName>
        <fullName evidence="2">Arb2 domain-containing protein</fullName>
    </recommendedName>
</protein>
<accession>A0AAN6RL69</accession>
<dbReference type="GO" id="GO:0031048">
    <property type="term" value="P:regulatory ncRNA-mediated heterochromatin formation"/>
    <property type="evidence" value="ECO:0007669"/>
    <property type="project" value="TreeGrafter"/>
</dbReference>
<dbReference type="EMBL" id="WVTA01000001">
    <property type="protein sequence ID" value="KAK3217325.1"/>
    <property type="molecule type" value="Genomic_DNA"/>
</dbReference>
<gene>
    <name evidence="3" type="ORF">GRF29_1g2742057</name>
</gene>
<organism evidence="3 4">
    <name type="scientific">Pseudopithomyces chartarum</name>
    <dbReference type="NCBI Taxonomy" id="1892770"/>
    <lineage>
        <taxon>Eukaryota</taxon>
        <taxon>Fungi</taxon>
        <taxon>Dikarya</taxon>
        <taxon>Ascomycota</taxon>
        <taxon>Pezizomycotina</taxon>
        <taxon>Dothideomycetes</taxon>
        <taxon>Pleosporomycetidae</taxon>
        <taxon>Pleosporales</taxon>
        <taxon>Massarineae</taxon>
        <taxon>Didymosphaeriaceae</taxon>
        <taxon>Pseudopithomyces</taxon>
    </lineage>
</organism>
<name>A0AAN6RL69_9PLEO</name>
<dbReference type="InterPro" id="IPR048263">
    <property type="entry name" value="Arb2"/>
</dbReference>
<evidence type="ECO:0000313" key="4">
    <source>
        <dbReference type="Proteomes" id="UP001280581"/>
    </source>
</evidence>
<sequence length="471" mass="52473">MFRRQENTLQPDATYSADLGELGYFLDHKGCFRDIEAPELFYRFHCTNDDRHNEVRAEAMRVCHRREVSKRLATLGLEKLYLPTLSTSKPDGPHIPILAPPADVLKTRKRVIVIINDDTYQDLGILAYRELQREGGVNGGSIINFVKTVDRHFTVNSDSGLEKKLAEDDDASDEKNNHVPGMIVLNNGQLLYSHKYNKAMSIRSWAALPRKSIFHDSIKIHEVENHVEGHMTSKEHIKTVFDSVILNSDFVSPDAEVYVVAIENGIEKLINVLHEDFHKFADRITALAAVQSPVGGHAITNPDVKAFLQNRGRNWATSNTGSLAPDQCNALPVDSASPEPVLDGGFCAMTPICPAFGGGDTSVGECVFVQSIVQKAILNFFEEVAQDPKGYCNPSFVIPKPFPDSDLSPLAAADIIDPKKQALLDAQEELYRMHTALLNTPKDRPELVQSLARLQKRIEKKEAEINKLEEA</sequence>
<evidence type="ECO:0000313" key="3">
    <source>
        <dbReference type="EMBL" id="KAK3217325.1"/>
    </source>
</evidence>
<dbReference type="PANTHER" id="PTHR21357">
    <property type="entry name" value="FAM172 FAMILY PROTEIN HOMOLOG CG10038"/>
    <property type="match status" value="1"/>
</dbReference>